<evidence type="ECO:0000313" key="2">
    <source>
        <dbReference type="EMBL" id="MEL1251047.1"/>
    </source>
</evidence>
<dbReference type="GO" id="GO:0004497">
    <property type="term" value="F:monooxygenase activity"/>
    <property type="evidence" value="ECO:0007669"/>
    <property type="project" value="UniProtKB-KW"/>
</dbReference>
<evidence type="ECO:0000259" key="1">
    <source>
        <dbReference type="PROSITE" id="PS51725"/>
    </source>
</evidence>
<reference evidence="2 3" key="1">
    <citation type="submission" date="2024-04" db="EMBL/GenBank/DDBJ databases">
        <title>Aurantiacibacter sp. DGU6 16S ribosomal RNA gene Genome sequencing and assembly.</title>
        <authorList>
            <person name="Park S."/>
        </authorList>
    </citation>
    <scope>NUCLEOTIDE SEQUENCE [LARGE SCALE GENOMIC DNA]</scope>
    <source>
        <strain evidence="2 3">DGU6</strain>
    </source>
</reference>
<feature type="domain" description="ABM" evidence="1">
    <location>
        <begin position="2"/>
        <end position="91"/>
    </location>
</feature>
<dbReference type="RefSeq" id="WP_341673614.1">
    <property type="nucleotide sequence ID" value="NZ_JBBYHV010000002.1"/>
</dbReference>
<proteinExistence type="predicted"/>
<keyword evidence="3" id="KW-1185">Reference proteome</keyword>
<dbReference type="EMBL" id="JBBYHV010000002">
    <property type="protein sequence ID" value="MEL1251047.1"/>
    <property type="molecule type" value="Genomic_DNA"/>
</dbReference>
<dbReference type="Proteomes" id="UP001497045">
    <property type="component" value="Unassembled WGS sequence"/>
</dbReference>
<protein>
    <submittedName>
        <fullName evidence="2">Antibiotic biosynthesis monooxygenase</fullName>
    </submittedName>
</protein>
<dbReference type="PROSITE" id="PS51725">
    <property type="entry name" value="ABM"/>
    <property type="match status" value="1"/>
</dbReference>
<sequence>MVIEIAYITIDPAKAEEFEAAVRQAAPHFAAAEGCHGMRLERVHEDPAQYRLSVDWETVDHHMVTFRESEGFQQWRALAGPFFVEPPRVEHWHRAGDHFAAPH</sequence>
<dbReference type="SUPFAM" id="SSF54909">
    <property type="entry name" value="Dimeric alpha+beta barrel"/>
    <property type="match status" value="1"/>
</dbReference>
<gene>
    <name evidence="2" type="ORF">AAEO60_10215</name>
</gene>
<comment type="caution">
    <text evidence="2">The sequence shown here is derived from an EMBL/GenBank/DDBJ whole genome shotgun (WGS) entry which is preliminary data.</text>
</comment>
<dbReference type="InterPro" id="IPR011008">
    <property type="entry name" value="Dimeric_a/b-barrel"/>
</dbReference>
<accession>A0ABU9IH55</accession>
<dbReference type="Gene3D" id="3.30.70.100">
    <property type="match status" value="1"/>
</dbReference>
<keyword evidence="2" id="KW-0503">Monooxygenase</keyword>
<evidence type="ECO:0000313" key="3">
    <source>
        <dbReference type="Proteomes" id="UP001497045"/>
    </source>
</evidence>
<dbReference type="Pfam" id="PF03992">
    <property type="entry name" value="ABM"/>
    <property type="match status" value="1"/>
</dbReference>
<keyword evidence="2" id="KW-0560">Oxidoreductase</keyword>
<organism evidence="2 3">
    <name type="scientific">Aurantiacibacter gilvus</name>
    <dbReference type="NCBI Taxonomy" id="3139141"/>
    <lineage>
        <taxon>Bacteria</taxon>
        <taxon>Pseudomonadati</taxon>
        <taxon>Pseudomonadota</taxon>
        <taxon>Alphaproteobacteria</taxon>
        <taxon>Sphingomonadales</taxon>
        <taxon>Erythrobacteraceae</taxon>
        <taxon>Aurantiacibacter</taxon>
    </lineage>
</organism>
<name>A0ABU9IH55_9SPHN</name>
<dbReference type="InterPro" id="IPR007138">
    <property type="entry name" value="ABM_dom"/>
</dbReference>